<feature type="compositionally biased region" description="Polar residues" evidence="4">
    <location>
        <begin position="229"/>
        <end position="245"/>
    </location>
</feature>
<dbReference type="InterPro" id="IPR001806">
    <property type="entry name" value="Small_GTPase"/>
</dbReference>
<dbReference type="PANTHER" id="PTHR47981">
    <property type="entry name" value="RAB FAMILY"/>
    <property type="match status" value="1"/>
</dbReference>
<keyword evidence="2" id="KW-0547">Nucleotide-binding</keyword>
<gene>
    <name evidence="5" type="ORF">PoB_002736100</name>
</gene>
<dbReference type="GO" id="GO:0005525">
    <property type="term" value="F:GTP binding"/>
    <property type="evidence" value="ECO:0007669"/>
    <property type="project" value="UniProtKB-KW"/>
</dbReference>
<sequence>MYRLYCETRHKEQADTIASSTVYCELFRTEFNLGFHNPSKDRCDFCVSFENLSLDEKDKQKQLDIAGHERFGHMTRVYYKYAIAAIIVFDLSRPATFDSVLKWLEDVNSKVMLANEDPVPVMLLANKCDIDDISVEVEKMNTFCKEKNFIGWYQTSAKTGLNIDDCMHFLVEYILSLPTGAKKPRERMSSSLGIADDLDINNSLNEKIDSKDMGRHRGGGGGEGERNGSYVTRTSQHRLQGSNCEESAGEGTDKEESVSQEDTSNQNSSNRRSSNRNSSNRISSTQISSYRNSSNTVEWWMLET</sequence>
<dbReference type="GO" id="GO:0045335">
    <property type="term" value="C:phagocytic vesicle"/>
    <property type="evidence" value="ECO:0007669"/>
    <property type="project" value="TreeGrafter"/>
</dbReference>
<dbReference type="PROSITE" id="PS51419">
    <property type="entry name" value="RAB"/>
    <property type="match status" value="1"/>
</dbReference>
<comment type="caution">
    <text evidence="5">The sequence shown here is derived from an EMBL/GenBank/DDBJ whole genome shotgun (WGS) entry which is preliminary data.</text>
</comment>
<dbReference type="GO" id="GO:0003924">
    <property type="term" value="F:GTPase activity"/>
    <property type="evidence" value="ECO:0007669"/>
    <property type="project" value="InterPro"/>
</dbReference>
<dbReference type="GO" id="GO:0008333">
    <property type="term" value="P:endosome to lysosome transport"/>
    <property type="evidence" value="ECO:0007669"/>
    <property type="project" value="TreeGrafter"/>
</dbReference>
<evidence type="ECO:0000256" key="4">
    <source>
        <dbReference type="SAM" id="MobiDB-lite"/>
    </source>
</evidence>
<evidence type="ECO:0000256" key="2">
    <source>
        <dbReference type="ARBA" id="ARBA00022741"/>
    </source>
</evidence>
<evidence type="ECO:0000313" key="5">
    <source>
        <dbReference type="EMBL" id="GFO00856.1"/>
    </source>
</evidence>
<reference evidence="5 6" key="1">
    <citation type="journal article" date="2021" name="Elife">
        <title>Chloroplast acquisition without the gene transfer in kleptoplastic sea slugs, Plakobranchus ocellatus.</title>
        <authorList>
            <person name="Maeda T."/>
            <person name="Takahashi S."/>
            <person name="Yoshida T."/>
            <person name="Shimamura S."/>
            <person name="Takaki Y."/>
            <person name="Nagai Y."/>
            <person name="Toyoda A."/>
            <person name="Suzuki Y."/>
            <person name="Arimoto A."/>
            <person name="Ishii H."/>
            <person name="Satoh N."/>
            <person name="Nishiyama T."/>
            <person name="Hasebe M."/>
            <person name="Maruyama T."/>
            <person name="Minagawa J."/>
            <person name="Obokata J."/>
            <person name="Shigenobu S."/>
        </authorList>
    </citation>
    <scope>NUCLEOTIDE SEQUENCE [LARGE SCALE GENOMIC DNA]</scope>
</reference>
<accession>A0AAV4A2B7</accession>
<evidence type="ECO:0000256" key="3">
    <source>
        <dbReference type="ARBA" id="ARBA00023134"/>
    </source>
</evidence>
<dbReference type="PRINTS" id="PR00449">
    <property type="entry name" value="RASTRNSFRMNG"/>
</dbReference>
<protein>
    <submittedName>
        <fullName evidence="5">Ras-related protein rab-32b</fullName>
    </submittedName>
</protein>
<keyword evidence="6" id="KW-1185">Reference proteome</keyword>
<dbReference type="Proteomes" id="UP000735302">
    <property type="component" value="Unassembled WGS sequence"/>
</dbReference>
<name>A0AAV4A2B7_9GAST</name>
<feature type="compositionally biased region" description="Low complexity" evidence="4">
    <location>
        <begin position="263"/>
        <end position="289"/>
    </location>
</feature>
<dbReference type="PANTHER" id="PTHR47981:SF39">
    <property type="entry name" value="RAS-RELATED PROTEIN RAB"/>
    <property type="match status" value="1"/>
</dbReference>
<proteinExistence type="inferred from homology"/>
<comment type="similarity">
    <text evidence="1">Belongs to the small GTPase superfamily. Rab family.</text>
</comment>
<dbReference type="NCBIfam" id="TIGR00231">
    <property type="entry name" value="small_GTP"/>
    <property type="match status" value="1"/>
</dbReference>
<feature type="compositionally biased region" description="Basic and acidic residues" evidence="4">
    <location>
        <begin position="206"/>
        <end position="215"/>
    </location>
</feature>
<dbReference type="AlphaFoldDB" id="A0AAV4A2B7"/>
<dbReference type="GO" id="GO:0090385">
    <property type="term" value="P:phagosome-lysosome fusion"/>
    <property type="evidence" value="ECO:0007669"/>
    <property type="project" value="TreeGrafter"/>
</dbReference>
<dbReference type="SUPFAM" id="SSF52540">
    <property type="entry name" value="P-loop containing nucleoside triphosphate hydrolases"/>
    <property type="match status" value="1"/>
</dbReference>
<organism evidence="5 6">
    <name type="scientific">Plakobranchus ocellatus</name>
    <dbReference type="NCBI Taxonomy" id="259542"/>
    <lineage>
        <taxon>Eukaryota</taxon>
        <taxon>Metazoa</taxon>
        <taxon>Spiralia</taxon>
        <taxon>Lophotrochozoa</taxon>
        <taxon>Mollusca</taxon>
        <taxon>Gastropoda</taxon>
        <taxon>Heterobranchia</taxon>
        <taxon>Euthyneura</taxon>
        <taxon>Panpulmonata</taxon>
        <taxon>Sacoglossa</taxon>
        <taxon>Placobranchoidea</taxon>
        <taxon>Plakobranchidae</taxon>
        <taxon>Plakobranchus</taxon>
    </lineage>
</organism>
<evidence type="ECO:0000256" key="1">
    <source>
        <dbReference type="ARBA" id="ARBA00006270"/>
    </source>
</evidence>
<dbReference type="EMBL" id="BLXT01003156">
    <property type="protein sequence ID" value="GFO00856.1"/>
    <property type="molecule type" value="Genomic_DNA"/>
</dbReference>
<dbReference type="Gene3D" id="3.40.50.300">
    <property type="entry name" value="P-loop containing nucleotide triphosphate hydrolases"/>
    <property type="match status" value="1"/>
</dbReference>
<keyword evidence="3" id="KW-0342">GTP-binding</keyword>
<dbReference type="InterPro" id="IPR027417">
    <property type="entry name" value="P-loop_NTPase"/>
</dbReference>
<dbReference type="GO" id="GO:0005764">
    <property type="term" value="C:lysosome"/>
    <property type="evidence" value="ECO:0007669"/>
    <property type="project" value="TreeGrafter"/>
</dbReference>
<dbReference type="Pfam" id="PF00071">
    <property type="entry name" value="Ras"/>
    <property type="match status" value="1"/>
</dbReference>
<feature type="region of interest" description="Disordered" evidence="4">
    <location>
        <begin position="205"/>
        <end position="292"/>
    </location>
</feature>
<dbReference type="SMART" id="SM00173">
    <property type="entry name" value="RAS"/>
    <property type="match status" value="1"/>
</dbReference>
<dbReference type="InterPro" id="IPR005225">
    <property type="entry name" value="Small_GTP-bd"/>
</dbReference>
<evidence type="ECO:0000313" key="6">
    <source>
        <dbReference type="Proteomes" id="UP000735302"/>
    </source>
</evidence>
<dbReference type="GO" id="GO:0005770">
    <property type="term" value="C:late endosome"/>
    <property type="evidence" value="ECO:0007669"/>
    <property type="project" value="TreeGrafter"/>
</dbReference>
<dbReference type="SMART" id="SM00175">
    <property type="entry name" value="RAB"/>
    <property type="match status" value="1"/>
</dbReference>